<accession>A0ABY5VLB7</accession>
<evidence type="ECO:0000313" key="9">
    <source>
        <dbReference type="EMBL" id="UWP60818.1"/>
    </source>
</evidence>
<organism evidence="9 10">
    <name type="scientific">Ruminococcus gauvreauii</name>
    <dbReference type="NCBI Taxonomy" id="438033"/>
    <lineage>
        <taxon>Bacteria</taxon>
        <taxon>Bacillati</taxon>
        <taxon>Bacillota</taxon>
        <taxon>Clostridia</taxon>
        <taxon>Eubacteriales</taxon>
        <taxon>Oscillospiraceae</taxon>
        <taxon>Ruminococcus</taxon>
    </lineage>
</organism>
<evidence type="ECO:0000256" key="2">
    <source>
        <dbReference type="ARBA" id="ARBA00006247"/>
    </source>
</evidence>
<dbReference type="Gene3D" id="3.40.630.10">
    <property type="entry name" value="Zn peptidases"/>
    <property type="match status" value="1"/>
</dbReference>
<dbReference type="EMBL" id="CP102290">
    <property type="protein sequence ID" value="UWP60818.1"/>
    <property type="molecule type" value="Genomic_DNA"/>
</dbReference>
<evidence type="ECO:0000256" key="6">
    <source>
        <dbReference type="ARBA" id="ARBA00022833"/>
    </source>
</evidence>
<keyword evidence="7 9" id="KW-0224">Dipeptidase</keyword>
<dbReference type="InterPro" id="IPR036264">
    <property type="entry name" value="Bact_exopeptidase_dim_dom"/>
</dbReference>
<keyword evidence="3" id="KW-0645">Protease</keyword>
<keyword evidence="8" id="KW-0482">Metalloprotease</keyword>
<dbReference type="NCBIfam" id="TIGR01887">
    <property type="entry name" value="dipeptidaselike"/>
    <property type="match status" value="1"/>
</dbReference>
<sequence>MYSSENKIDAWISDHKEEIVVHIKQLIHLQSISTPCTFQEYPFGSGCASALDYMLQLAGDLGLATRNYDYYCGSAVLQGRTDRTIGIFVHLDTTPVSDMWLQDPFEAVERNGYIIGIGSEDNKGAAVSMLYLLRCLKDLEITLDHTILVVFGCGKKAKMEDMDHFLRHEKAPDLSLVADASFPVCIGEKGSANFELTCPIHDEHLVDFRSGLAANMIPGCAFALLKDFTFEEVMERLDQDTRCVVIPVDSYVKIDIGGLGGHAAFPEGSRSPIPLLADILLSHQPVGTSAPYIRFLRDTYQTYDGVPFGLNERDETFGYTTHICGTIGIQHGSMRQVINVRYISQLTGAEVSRRVQETAGRAGISCRLLSDTPPHTPEPCLKPLTPVLTSIVNHVLGTSLHEYTMGGVTYAQKLPNAISFGPNRDDLPTPLGWGRGHMANEAVRIQDLLNALKIYALSLHRIDPMF</sequence>
<keyword evidence="5 9" id="KW-0378">Hydrolase</keyword>
<gene>
    <name evidence="9" type="ORF">NQ502_07220</name>
</gene>
<evidence type="ECO:0000256" key="1">
    <source>
        <dbReference type="ARBA" id="ARBA00001947"/>
    </source>
</evidence>
<evidence type="ECO:0000256" key="8">
    <source>
        <dbReference type="ARBA" id="ARBA00023049"/>
    </source>
</evidence>
<dbReference type="InterPro" id="IPR050072">
    <property type="entry name" value="Peptidase_M20A"/>
</dbReference>
<dbReference type="GO" id="GO:0016805">
    <property type="term" value="F:dipeptidase activity"/>
    <property type="evidence" value="ECO:0007669"/>
    <property type="project" value="UniProtKB-KW"/>
</dbReference>
<reference evidence="9" key="1">
    <citation type="journal article" date="2022" name="Cell">
        <title>Design, construction, and in vivo augmentation of a complex gut microbiome.</title>
        <authorList>
            <person name="Cheng A.G."/>
            <person name="Ho P.Y."/>
            <person name="Aranda-Diaz A."/>
            <person name="Jain S."/>
            <person name="Yu F.B."/>
            <person name="Meng X."/>
            <person name="Wang M."/>
            <person name="Iakiviak M."/>
            <person name="Nagashima K."/>
            <person name="Zhao A."/>
            <person name="Murugkar P."/>
            <person name="Patil A."/>
            <person name="Atabakhsh K."/>
            <person name="Weakley A."/>
            <person name="Yan J."/>
            <person name="Brumbaugh A.R."/>
            <person name="Higginbottom S."/>
            <person name="Dimas A."/>
            <person name="Shiver A.L."/>
            <person name="Deutschbauer A."/>
            <person name="Neff N."/>
            <person name="Sonnenburg J.L."/>
            <person name="Huang K.C."/>
            <person name="Fischbach M.A."/>
        </authorList>
    </citation>
    <scope>NUCLEOTIDE SEQUENCE</scope>
    <source>
        <strain evidence="9">DSM 19829</strain>
    </source>
</reference>
<dbReference type="InterPro" id="IPR010964">
    <property type="entry name" value="M20A_pepV-rel"/>
</dbReference>
<comment type="similarity">
    <text evidence="2">Belongs to the peptidase M20A family.</text>
</comment>
<keyword evidence="6" id="KW-0862">Zinc</keyword>
<evidence type="ECO:0000256" key="7">
    <source>
        <dbReference type="ARBA" id="ARBA00022997"/>
    </source>
</evidence>
<dbReference type="RefSeq" id="WP_260046686.1">
    <property type="nucleotide sequence ID" value="NZ_CP102290.1"/>
</dbReference>
<evidence type="ECO:0000256" key="4">
    <source>
        <dbReference type="ARBA" id="ARBA00022723"/>
    </source>
</evidence>
<comment type="cofactor">
    <cofactor evidence="1">
        <name>Zn(2+)</name>
        <dbReference type="ChEBI" id="CHEBI:29105"/>
    </cofactor>
</comment>
<dbReference type="PANTHER" id="PTHR43808">
    <property type="entry name" value="ACETYLORNITHINE DEACETYLASE"/>
    <property type="match status" value="1"/>
</dbReference>
<dbReference type="SUPFAM" id="SSF55031">
    <property type="entry name" value="Bacterial exopeptidase dimerisation domain"/>
    <property type="match status" value="1"/>
</dbReference>
<dbReference type="Proteomes" id="UP001060164">
    <property type="component" value="Chromosome"/>
</dbReference>
<dbReference type="PANTHER" id="PTHR43808:SF31">
    <property type="entry name" value="N-ACETYL-L-CITRULLINE DEACETYLASE"/>
    <property type="match status" value="1"/>
</dbReference>
<dbReference type="Gene3D" id="3.30.70.360">
    <property type="match status" value="2"/>
</dbReference>
<keyword evidence="4" id="KW-0479">Metal-binding</keyword>
<dbReference type="InterPro" id="IPR002933">
    <property type="entry name" value="Peptidase_M20"/>
</dbReference>
<dbReference type="SUPFAM" id="SSF53187">
    <property type="entry name" value="Zn-dependent exopeptidases"/>
    <property type="match status" value="1"/>
</dbReference>
<dbReference type="Pfam" id="PF01546">
    <property type="entry name" value="Peptidase_M20"/>
    <property type="match status" value="1"/>
</dbReference>
<dbReference type="EC" id="3.4.13.-" evidence="9"/>
<proteinExistence type="inferred from homology"/>
<protein>
    <submittedName>
        <fullName evidence="9">Sapep family Mn(2+)-dependent dipeptidase</fullName>
        <ecNumber evidence="9">3.4.13.-</ecNumber>
    </submittedName>
</protein>
<evidence type="ECO:0000256" key="5">
    <source>
        <dbReference type="ARBA" id="ARBA00022801"/>
    </source>
</evidence>
<evidence type="ECO:0000256" key="3">
    <source>
        <dbReference type="ARBA" id="ARBA00022670"/>
    </source>
</evidence>
<keyword evidence="10" id="KW-1185">Reference proteome</keyword>
<evidence type="ECO:0000313" key="10">
    <source>
        <dbReference type="Proteomes" id="UP001060164"/>
    </source>
</evidence>
<name>A0ABY5VLB7_9FIRM</name>